<keyword evidence="3" id="KW-1185">Reference proteome</keyword>
<dbReference type="Proteomes" id="UP000286931">
    <property type="component" value="Unassembled WGS sequence"/>
</dbReference>
<evidence type="ECO:0000313" key="2">
    <source>
        <dbReference type="EMBL" id="GCE02460.1"/>
    </source>
</evidence>
<gene>
    <name evidence="2" type="ORF">EHYA_10237</name>
</gene>
<evidence type="ECO:0000256" key="1">
    <source>
        <dbReference type="SAM" id="MobiDB-lite"/>
    </source>
</evidence>
<proteinExistence type="predicted"/>
<dbReference type="EMBL" id="BIFH01000065">
    <property type="protein sequence ID" value="GCE02460.1"/>
    <property type="molecule type" value="Genomic_DNA"/>
</dbReference>
<name>A0A401Z6H3_9ACTN</name>
<sequence>MPLPSCCGGHPPGMRRLPGMGASIERHAEDLGKPKLTSAILSSTPGLAPTEVGRYPMYGRRIVAGQGRRGKGVGSGVGSIAKTLRPEVASPMPPRLMTR</sequence>
<dbReference type="AlphaFoldDB" id="A0A401Z6H3"/>
<organism evidence="2 3">
    <name type="scientific">Embleya hyalina</name>
    <dbReference type="NCBI Taxonomy" id="516124"/>
    <lineage>
        <taxon>Bacteria</taxon>
        <taxon>Bacillati</taxon>
        <taxon>Actinomycetota</taxon>
        <taxon>Actinomycetes</taxon>
        <taxon>Kitasatosporales</taxon>
        <taxon>Streptomycetaceae</taxon>
        <taxon>Embleya</taxon>
    </lineage>
</organism>
<accession>A0A401Z6H3</accession>
<comment type="caution">
    <text evidence="2">The sequence shown here is derived from an EMBL/GenBank/DDBJ whole genome shotgun (WGS) entry which is preliminary data.</text>
</comment>
<protein>
    <submittedName>
        <fullName evidence="2">Uncharacterized protein</fullName>
    </submittedName>
</protein>
<reference evidence="2 3" key="1">
    <citation type="submission" date="2018-12" db="EMBL/GenBank/DDBJ databases">
        <title>Draft genome sequence of Embleya hyalina NBRC 13850T.</title>
        <authorList>
            <person name="Komaki H."/>
            <person name="Hosoyama A."/>
            <person name="Kimura A."/>
            <person name="Ichikawa N."/>
            <person name="Tamura T."/>
        </authorList>
    </citation>
    <scope>NUCLEOTIDE SEQUENCE [LARGE SCALE GENOMIC DNA]</scope>
    <source>
        <strain evidence="2 3">NBRC 13850</strain>
    </source>
</reference>
<feature type="region of interest" description="Disordered" evidence="1">
    <location>
        <begin position="67"/>
        <end position="99"/>
    </location>
</feature>
<evidence type="ECO:0000313" key="3">
    <source>
        <dbReference type="Proteomes" id="UP000286931"/>
    </source>
</evidence>